<protein>
    <recommendedName>
        <fullName evidence="3">Lipoprotein</fullName>
    </recommendedName>
</protein>
<name>A0A1B2IEZ0_9CAUD</name>
<keyword evidence="2" id="KW-1185">Reference proteome</keyword>
<gene>
    <name evidence="1" type="ORF">MACHINA_164</name>
</gene>
<reference evidence="2" key="1">
    <citation type="submission" date="2016-06" db="EMBL/GenBank/DDBJ databases">
        <authorList>
            <person name="Berg J.A."/>
            <person name="Smith H.G."/>
            <person name="Hyde J.R."/>
            <person name="Merrill B.D."/>
            <person name="Sharma R."/>
            <person name="Breakwell D.P."/>
            <person name="Hope S."/>
            <person name="Grose J.H."/>
        </authorList>
    </citation>
    <scope>NUCLEOTIDE SEQUENCE [LARGE SCALE GENOMIC DNA]</scope>
</reference>
<evidence type="ECO:0000313" key="2">
    <source>
        <dbReference type="Proteomes" id="UP000229939"/>
    </source>
</evidence>
<dbReference type="PROSITE" id="PS51257">
    <property type="entry name" value="PROKAR_LIPOPROTEIN"/>
    <property type="match status" value="1"/>
</dbReference>
<evidence type="ECO:0000313" key="1">
    <source>
        <dbReference type="EMBL" id="ANZ49802.1"/>
    </source>
</evidence>
<proteinExistence type="predicted"/>
<organism evidence="1 2">
    <name type="scientific">Erwinia phage Machina</name>
    <dbReference type="NCBI Taxonomy" id="1883375"/>
    <lineage>
        <taxon>Viruses</taxon>
        <taxon>Duplodnaviria</taxon>
        <taxon>Heunggongvirae</taxon>
        <taxon>Uroviricota</taxon>
        <taxon>Caudoviricetes</taxon>
        <taxon>Chimalliviridae</taxon>
        <taxon>Machinavirus</taxon>
        <taxon>Machinavirus machina</taxon>
    </lineage>
</organism>
<dbReference type="EMBL" id="KX397370">
    <property type="protein sequence ID" value="ANZ49802.1"/>
    <property type="molecule type" value="Genomic_DNA"/>
</dbReference>
<evidence type="ECO:0008006" key="3">
    <source>
        <dbReference type="Google" id="ProtNLM"/>
    </source>
</evidence>
<accession>A0A1B2IEZ0</accession>
<sequence>MRKLQMLFVALIMLAAGCAMAPNTTDQFGTIPVAATEFTVYQCSAAKETFVKYQPQLGKLELMPFSVTVVDNGATWHASYPGGDVQTPQLYKDLLGKIDGSVDLFTGTRYYRLHGSQGKNATYSYSTVDPTTGNGEGMTFLQCATSPDEK</sequence>
<dbReference type="Proteomes" id="UP000229939">
    <property type="component" value="Segment"/>
</dbReference>